<dbReference type="Proteomes" id="UP000753908">
    <property type="component" value="Unassembled WGS sequence"/>
</dbReference>
<dbReference type="GO" id="GO:0000156">
    <property type="term" value="F:phosphorelay response regulator activity"/>
    <property type="evidence" value="ECO:0007669"/>
    <property type="project" value="TreeGrafter"/>
</dbReference>
<dbReference type="Gene3D" id="1.10.287.130">
    <property type="match status" value="1"/>
</dbReference>
<protein>
    <recommendedName>
        <fullName evidence="2">histidine kinase</fullName>
        <ecNumber evidence="2">2.7.13.3</ecNumber>
    </recommendedName>
</protein>
<dbReference type="Pfam" id="PF00512">
    <property type="entry name" value="HisKA"/>
    <property type="match status" value="1"/>
</dbReference>
<gene>
    <name evidence="8" type="ORF">KME25_15445</name>
</gene>
<name>A0A951PMP0_9CYAN</name>
<evidence type="ECO:0000256" key="4">
    <source>
        <dbReference type="ARBA" id="ARBA00022679"/>
    </source>
</evidence>
<dbReference type="EC" id="2.7.13.3" evidence="2"/>
<dbReference type="SMART" id="SM00065">
    <property type="entry name" value="GAF"/>
    <property type="match status" value="1"/>
</dbReference>
<dbReference type="InterPro" id="IPR036890">
    <property type="entry name" value="HATPase_C_sf"/>
</dbReference>
<dbReference type="InterPro" id="IPR050351">
    <property type="entry name" value="BphY/WalK/GraS-like"/>
</dbReference>
<dbReference type="Pfam" id="PF01590">
    <property type="entry name" value="GAF"/>
    <property type="match status" value="1"/>
</dbReference>
<dbReference type="CDD" id="cd00082">
    <property type="entry name" value="HisKA"/>
    <property type="match status" value="1"/>
</dbReference>
<comment type="caution">
    <text evidence="8">The sequence shown here is derived from an EMBL/GenBank/DDBJ whole genome shotgun (WGS) entry which is preliminary data.</text>
</comment>
<dbReference type="SUPFAM" id="SSF47384">
    <property type="entry name" value="Homodimeric domain of signal transducing histidine kinase"/>
    <property type="match status" value="1"/>
</dbReference>
<dbReference type="Pfam" id="PF02518">
    <property type="entry name" value="HATPase_c"/>
    <property type="match status" value="1"/>
</dbReference>
<keyword evidence="3" id="KW-0597">Phosphoprotein</keyword>
<sequence length="443" mass="48997">MVDITFAKQAETELHRRLCQQSAITQLTQSALLATDVSALLDESVALISQALAVEYCNVLEGLPDSNNLRMRSGIGWSPGLVGQAVIEASPNTQVGYTLHLNQAVVVENLHRETRFQGSPLLHEHDIVSGISAIIPAGQNPESDEGRSPTPPNRPFGVLGAYTSRRRVFSQGDVEFLQAVANVLAISIENQRTHDSLDKVKTQLAQATVALEKRTQELDQFAYIASHDLKAPLRAIANLSEWIEEDIFDQLNEDNQYQMQLLRGRVHRLEALIDGMQHYCRAGRITGTPERVDVEALLKQVIETLTPPPEFIIEVAPGMPTLVTMRSLLEQVFTQLIDNAIKHHPKADGQVKISVQEQLEAYEFAVTDNGEGIAPQFHEQVFVIFQTLQARDEVENTGVGLAIAKRIVEGQGGTIRLESQEGQGATFYFTWPKSNGTDIRALK</sequence>
<dbReference type="InterPro" id="IPR003594">
    <property type="entry name" value="HATPase_dom"/>
</dbReference>
<evidence type="ECO:0000259" key="7">
    <source>
        <dbReference type="PROSITE" id="PS50109"/>
    </source>
</evidence>
<dbReference type="GO" id="GO:0030295">
    <property type="term" value="F:protein kinase activator activity"/>
    <property type="evidence" value="ECO:0007669"/>
    <property type="project" value="TreeGrafter"/>
</dbReference>
<accession>A0A951PMP0</accession>
<dbReference type="InterPro" id="IPR003661">
    <property type="entry name" value="HisK_dim/P_dom"/>
</dbReference>
<evidence type="ECO:0000256" key="6">
    <source>
        <dbReference type="ARBA" id="ARBA00023012"/>
    </source>
</evidence>
<dbReference type="SUPFAM" id="SSF55874">
    <property type="entry name" value="ATPase domain of HSP90 chaperone/DNA topoisomerase II/histidine kinase"/>
    <property type="match status" value="1"/>
</dbReference>
<dbReference type="PRINTS" id="PR00344">
    <property type="entry name" value="BCTRLSENSOR"/>
</dbReference>
<dbReference type="AlphaFoldDB" id="A0A951PMP0"/>
<dbReference type="PANTHER" id="PTHR42878:SF15">
    <property type="entry name" value="BACTERIOPHYTOCHROME"/>
    <property type="match status" value="1"/>
</dbReference>
<dbReference type="GO" id="GO:0000155">
    <property type="term" value="F:phosphorelay sensor kinase activity"/>
    <property type="evidence" value="ECO:0007669"/>
    <property type="project" value="InterPro"/>
</dbReference>
<comment type="catalytic activity">
    <reaction evidence="1">
        <text>ATP + protein L-histidine = ADP + protein N-phospho-L-histidine.</text>
        <dbReference type="EC" id="2.7.13.3"/>
    </reaction>
</comment>
<keyword evidence="5" id="KW-0418">Kinase</keyword>
<reference evidence="8" key="1">
    <citation type="submission" date="2021-05" db="EMBL/GenBank/DDBJ databases">
        <authorList>
            <person name="Pietrasiak N."/>
            <person name="Ward R."/>
            <person name="Stajich J.E."/>
            <person name="Kurbessoian T."/>
        </authorList>
    </citation>
    <scope>NUCLEOTIDE SEQUENCE</scope>
    <source>
        <strain evidence="8">CPER-KK1</strain>
    </source>
</reference>
<dbReference type="EMBL" id="JAHHIF010000018">
    <property type="protein sequence ID" value="MBW4545822.1"/>
    <property type="molecule type" value="Genomic_DNA"/>
</dbReference>
<dbReference type="PROSITE" id="PS50109">
    <property type="entry name" value="HIS_KIN"/>
    <property type="match status" value="1"/>
</dbReference>
<dbReference type="Gene3D" id="3.30.565.10">
    <property type="entry name" value="Histidine kinase-like ATPase, C-terminal domain"/>
    <property type="match status" value="1"/>
</dbReference>
<keyword evidence="6" id="KW-0902">Two-component regulatory system</keyword>
<evidence type="ECO:0000256" key="3">
    <source>
        <dbReference type="ARBA" id="ARBA00022553"/>
    </source>
</evidence>
<dbReference type="InterPro" id="IPR003018">
    <property type="entry name" value="GAF"/>
</dbReference>
<evidence type="ECO:0000256" key="2">
    <source>
        <dbReference type="ARBA" id="ARBA00012438"/>
    </source>
</evidence>
<reference evidence="8" key="2">
    <citation type="journal article" date="2022" name="Microbiol. Resour. Announc.">
        <title>Metagenome Sequencing to Explore Phylogenomics of Terrestrial Cyanobacteria.</title>
        <authorList>
            <person name="Ward R.D."/>
            <person name="Stajich J.E."/>
            <person name="Johansen J.R."/>
            <person name="Huntemann M."/>
            <person name="Clum A."/>
            <person name="Foster B."/>
            <person name="Foster B."/>
            <person name="Roux S."/>
            <person name="Palaniappan K."/>
            <person name="Varghese N."/>
            <person name="Mukherjee S."/>
            <person name="Reddy T.B.K."/>
            <person name="Daum C."/>
            <person name="Copeland A."/>
            <person name="Chen I.A."/>
            <person name="Ivanova N.N."/>
            <person name="Kyrpides N.C."/>
            <person name="Shapiro N."/>
            <person name="Eloe-Fadrosh E.A."/>
            <person name="Pietrasiak N."/>
        </authorList>
    </citation>
    <scope>NUCLEOTIDE SEQUENCE</scope>
    <source>
        <strain evidence="8">CPER-KK1</strain>
    </source>
</reference>
<evidence type="ECO:0000256" key="1">
    <source>
        <dbReference type="ARBA" id="ARBA00000085"/>
    </source>
</evidence>
<keyword evidence="4" id="KW-0808">Transferase</keyword>
<dbReference type="InterPro" id="IPR036097">
    <property type="entry name" value="HisK_dim/P_sf"/>
</dbReference>
<dbReference type="InterPro" id="IPR004358">
    <property type="entry name" value="Sig_transdc_His_kin-like_C"/>
</dbReference>
<dbReference type="GO" id="GO:0007234">
    <property type="term" value="P:osmosensory signaling via phosphorelay pathway"/>
    <property type="evidence" value="ECO:0007669"/>
    <property type="project" value="TreeGrafter"/>
</dbReference>
<organism evidence="8 9">
    <name type="scientific">Symplocastrum torsivum CPER-KK1</name>
    <dbReference type="NCBI Taxonomy" id="450513"/>
    <lineage>
        <taxon>Bacteria</taxon>
        <taxon>Bacillati</taxon>
        <taxon>Cyanobacteriota</taxon>
        <taxon>Cyanophyceae</taxon>
        <taxon>Oscillatoriophycideae</taxon>
        <taxon>Oscillatoriales</taxon>
        <taxon>Microcoleaceae</taxon>
        <taxon>Symplocastrum</taxon>
    </lineage>
</organism>
<evidence type="ECO:0000313" key="9">
    <source>
        <dbReference type="Proteomes" id="UP000753908"/>
    </source>
</evidence>
<dbReference type="SMART" id="SM00388">
    <property type="entry name" value="HisKA"/>
    <property type="match status" value="1"/>
</dbReference>
<dbReference type="InterPro" id="IPR005467">
    <property type="entry name" value="His_kinase_dom"/>
</dbReference>
<dbReference type="InterPro" id="IPR029016">
    <property type="entry name" value="GAF-like_dom_sf"/>
</dbReference>
<dbReference type="SUPFAM" id="SSF55781">
    <property type="entry name" value="GAF domain-like"/>
    <property type="match status" value="1"/>
</dbReference>
<proteinExistence type="predicted"/>
<evidence type="ECO:0000313" key="8">
    <source>
        <dbReference type="EMBL" id="MBW4545822.1"/>
    </source>
</evidence>
<dbReference type="PANTHER" id="PTHR42878">
    <property type="entry name" value="TWO-COMPONENT HISTIDINE KINASE"/>
    <property type="match status" value="1"/>
</dbReference>
<dbReference type="SMART" id="SM00387">
    <property type="entry name" value="HATPase_c"/>
    <property type="match status" value="1"/>
</dbReference>
<dbReference type="Gene3D" id="3.30.450.40">
    <property type="match status" value="1"/>
</dbReference>
<evidence type="ECO:0000256" key="5">
    <source>
        <dbReference type="ARBA" id="ARBA00022777"/>
    </source>
</evidence>
<feature type="domain" description="Histidine kinase" evidence="7">
    <location>
        <begin position="224"/>
        <end position="435"/>
    </location>
</feature>